<reference evidence="2" key="1">
    <citation type="journal article" date="2012" name="Nature">
        <title>The tomato genome sequence provides insights into fleshy fruit evolution.</title>
        <authorList>
            <consortium name="Tomato Genome Consortium"/>
        </authorList>
    </citation>
    <scope>NUCLEOTIDE SEQUENCE [LARGE SCALE GENOMIC DNA]</scope>
    <source>
        <strain evidence="2">cv. Heinz 1706</strain>
    </source>
</reference>
<accession>A0A3Q7HNV0</accession>
<dbReference type="Proteomes" id="UP000004994">
    <property type="component" value="Chromosome 8"/>
</dbReference>
<feature type="region of interest" description="Disordered" evidence="1">
    <location>
        <begin position="1"/>
        <end position="21"/>
    </location>
</feature>
<protein>
    <submittedName>
        <fullName evidence="2">Uncharacterized protein</fullName>
    </submittedName>
</protein>
<feature type="compositionally biased region" description="Polar residues" evidence="1">
    <location>
        <begin position="1"/>
        <end position="10"/>
    </location>
</feature>
<dbReference type="EnsemblPlants" id="Solyc08g045755.1.1">
    <property type="protein sequence ID" value="Solyc08g045755.1.1"/>
    <property type="gene ID" value="Solyc08g045755.1"/>
</dbReference>
<proteinExistence type="predicted"/>
<dbReference type="AlphaFoldDB" id="A0A3Q7HNV0"/>
<dbReference type="Gramene" id="Solyc08g045755.1.1">
    <property type="protein sequence ID" value="Solyc08g045755.1.1"/>
    <property type="gene ID" value="Solyc08g045755.1"/>
</dbReference>
<evidence type="ECO:0000313" key="3">
    <source>
        <dbReference type="Proteomes" id="UP000004994"/>
    </source>
</evidence>
<dbReference type="InParanoid" id="A0A3Q7HNV0"/>
<name>A0A3Q7HNV0_SOLLC</name>
<evidence type="ECO:0000256" key="1">
    <source>
        <dbReference type="SAM" id="MobiDB-lite"/>
    </source>
</evidence>
<sequence>MENPIVSSCSKQKKESKREKGVKLHFTPMQTFQKMISQIISNHKDFSNIRDIGKIFLMQSTMKTISFI</sequence>
<evidence type="ECO:0000313" key="2">
    <source>
        <dbReference type="EnsemblPlants" id="Solyc08g045755.1.1"/>
    </source>
</evidence>
<keyword evidence="3" id="KW-1185">Reference proteome</keyword>
<feature type="compositionally biased region" description="Basic and acidic residues" evidence="1">
    <location>
        <begin position="12"/>
        <end position="21"/>
    </location>
</feature>
<organism evidence="2">
    <name type="scientific">Solanum lycopersicum</name>
    <name type="common">Tomato</name>
    <name type="synonym">Lycopersicon esculentum</name>
    <dbReference type="NCBI Taxonomy" id="4081"/>
    <lineage>
        <taxon>Eukaryota</taxon>
        <taxon>Viridiplantae</taxon>
        <taxon>Streptophyta</taxon>
        <taxon>Embryophyta</taxon>
        <taxon>Tracheophyta</taxon>
        <taxon>Spermatophyta</taxon>
        <taxon>Magnoliopsida</taxon>
        <taxon>eudicotyledons</taxon>
        <taxon>Gunneridae</taxon>
        <taxon>Pentapetalae</taxon>
        <taxon>asterids</taxon>
        <taxon>lamiids</taxon>
        <taxon>Solanales</taxon>
        <taxon>Solanaceae</taxon>
        <taxon>Solanoideae</taxon>
        <taxon>Solaneae</taxon>
        <taxon>Solanum</taxon>
        <taxon>Solanum subgen. Lycopersicon</taxon>
    </lineage>
</organism>
<reference evidence="2" key="2">
    <citation type="submission" date="2019-01" db="UniProtKB">
        <authorList>
            <consortium name="EnsemblPlants"/>
        </authorList>
    </citation>
    <scope>IDENTIFICATION</scope>
    <source>
        <strain evidence="2">cv. Heinz 1706</strain>
    </source>
</reference>